<evidence type="ECO:0000313" key="9">
    <source>
        <dbReference type="Proteomes" id="UP001165343"/>
    </source>
</evidence>
<comment type="subunit">
    <text evidence="6">Homotetramer.</text>
</comment>
<dbReference type="HAMAP" id="MF_01965">
    <property type="entry name" value="NADHX_dehydratase"/>
    <property type="match status" value="1"/>
</dbReference>
<feature type="binding site" evidence="6">
    <location>
        <position position="113"/>
    </location>
    <ligand>
        <name>(6S)-NADPHX</name>
        <dbReference type="ChEBI" id="CHEBI:64076"/>
    </ligand>
</feature>
<dbReference type="Pfam" id="PF01256">
    <property type="entry name" value="Carb_kinase"/>
    <property type="match status" value="1"/>
</dbReference>
<keyword evidence="3 6" id="KW-0521">NADP</keyword>
<dbReference type="Gene3D" id="3.40.1190.20">
    <property type="match status" value="1"/>
</dbReference>
<proteinExistence type="inferred from homology"/>
<evidence type="ECO:0000256" key="6">
    <source>
        <dbReference type="HAMAP-Rule" id="MF_01965"/>
    </source>
</evidence>
<dbReference type="InterPro" id="IPR029056">
    <property type="entry name" value="Ribokinase-like"/>
</dbReference>
<feature type="binding site" evidence="6">
    <location>
        <position position="163"/>
    </location>
    <ligand>
        <name>(6S)-NADPHX</name>
        <dbReference type="ChEBI" id="CHEBI:64076"/>
    </ligand>
</feature>
<evidence type="ECO:0000256" key="5">
    <source>
        <dbReference type="ARBA" id="ARBA00023239"/>
    </source>
</evidence>
<comment type="similarity">
    <text evidence="6">Belongs to the NnrD/CARKD family.</text>
</comment>
<dbReference type="EMBL" id="JAMGBC010000001">
    <property type="protein sequence ID" value="MCL6679625.1"/>
    <property type="molecule type" value="Genomic_DNA"/>
</dbReference>
<evidence type="ECO:0000256" key="2">
    <source>
        <dbReference type="ARBA" id="ARBA00022840"/>
    </source>
</evidence>
<name>A0ABT0RI53_9SPHN</name>
<feature type="binding site" evidence="6">
    <location>
        <position position="230"/>
    </location>
    <ligand>
        <name>(6S)-NADPHX</name>
        <dbReference type="ChEBI" id="CHEBI:64076"/>
    </ligand>
</feature>
<comment type="catalytic activity">
    <reaction evidence="6">
        <text>(6S)-NADPHX + ADP = AMP + phosphate + NADPH + H(+)</text>
        <dbReference type="Rhea" id="RHEA:32235"/>
        <dbReference type="ChEBI" id="CHEBI:15378"/>
        <dbReference type="ChEBI" id="CHEBI:43474"/>
        <dbReference type="ChEBI" id="CHEBI:57783"/>
        <dbReference type="ChEBI" id="CHEBI:64076"/>
        <dbReference type="ChEBI" id="CHEBI:456215"/>
        <dbReference type="ChEBI" id="CHEBI:456216"/>
        <dbReference type="EC" id="4.2.1.136"/>
    </reaction>
</comment>
<comment type="caution">
    <text evidence="6">Lacks conserved residue(s) required for the propagation of feature annotation.</text>
</comment>
<dbReference type="SUPFAM" id="SSF53613">
    <property type="entry name" value="Ribokinase-like"/>
    <property type="match status" value="1"/>
</dbReference>
<dbReference type="PANTHER" id="PTHR12592">
    <property type="entry name" value="ATP-DEPENDENT (S)-NAD(P)H-HYDRATE DEHYDRATASE FAMILY MEMBER"/>
    <property type="match status" value="1"/>
</dbReference>
<evidence type="ECO:0000256" key="4">
    <source>
        <dbReference type="ARBA" id="ARBA00023027"/>
    </source>
</evidence>
<dbReference type="PROSITE" id="PS51383">
    <property type="entry name" value="YJEF_C_3"/>
    <property type="match status" value="1"/>
</dbReference>
<gene>
    <name evidence="6" type="primary">nnrD</name>
    <name evidence="8" type="ORF">LZ519_09910</name>
</gene>
<dbReference type="PANTHER" id="PTHR12592:SF0">
    <property type="entry name" value="ATP-DEPENDENT (S)-NAD(P)H-HYDRATE DEHYDRATASE"/>
    <property type="match status" value="1"/>
</dbReference>
<evidence type="ECO:0000256" key="1">
    <source>
        <dbReference type="ARBA" id="ARBA00022741"/>
    </source>
</evidence>
<dbReference type="RefSeq" id="WP_249868510.1">
    <property type="nucleotide sequence ID" value="NZ_JAMGBC010000001.1"/>
</dbReference>
<comment type="function">
    <text evidence="6">Catalyzes the dehydration of the S-form of NAD(P)HX at the expense of ADP, which is converted to AMP. Together with NAD(P)HX epimerase, which catalyzes the epimerization of the S- and R-forms, the enzyme allows the repair of both epimers of NAD(P)HX, a damaged form of NAD(P)H that is a result of enzymatic or heat-dependent hydration.</text>
</comment>
<evidence type="ECO:0000259" key="7">
    <source>
        <dbReference type="PROSITE" id="PS51383"/>
    </source>
</evidence>
<dbReference type="EC" id="4.2.1.136" evidence="6"/>
<keyword evidence="2 6" id="KW-0067">ATP-binding</keyword>
<comment type="caution">
    <text evidence="8">The sequence shown here is derived from an EMBL/GenBank/DDBJ whole genome shotgun (WGS) entry which is preliminary data.</text>
</comment>
<dbReference type="Proteomes" id="UP001165343">
    <property type="component" value="Unassembled WGS sequence"/>
</dbReference>
<evidence type="ECO:0000313" key="8">
    <source>
        <dbReference type="EMBL" id="MCL6679625.1"/>
    </source>
</evidence>
<keyword evidence="4 6" id="KW-0520">NAD</keyword>
<feature type="binding site" evidence="6">
    <location>
        <position position="229"/>
    </location>
    <ligand>
        <name>AMP</name>
        <dbReference type="ChEBI" id="CHEBI:456215"/>
    </ligand>
</feature>
<organism evidence="8 9">
    <name type="scientific">Sphingomonas anseongensis</name>
    <dbReference type="NCBI Taxonomy" id="2908207"/>
    <lineage>
        <taxon>Bacteria</taxon>
        <taxon>Pseudomonadati</taxon>
        <taxon>Pseudomonadota</taxon>
        <taxon>Alphaproteobacteria</taxon>
        <taxon>Sphingomonadales</taxon>
        <taxon>Sphingomonadaceae</taxon>
        <taxon>Sphingomonas</taxon>
    </lineage>
</organism>
<feature type="binding site" evidence="6">
    <location>
        <begin position="200"/>
        <end position="204"/>
    </location>
    <ligand>
        <name>AMP</name>
        <dbReference type="ChEBI" id="CHEBI:456215"/>
    </ligand>
</feature>
<dbReference type="NCBIfam" id="TIGR00196">
    <property type="entry name" value="yjeF_cterm"/>
    <property type="match status" value="1"/>
</dbReference>
<accession>A0ABT0RI53</accession>
<keyword evidence="9" id="KW-1185">Reference proteome</keyword>
<comment type="catalytic activity">
    <reaction evidence="6">
        <text>(6S)-NADHX + ADP = AMP + phosphate + NADH + H(+)</text>
        <dbReference type="Rhea" id="RHEA:32223"/>
        <dbReference type="ChEBI" id="CHEBI:15378"/>
        <dbReference type="ChEBI" id="CHEBI:43474"/>
        <dbReference type="ChEBI" id="CHEBI:57945"/>
        <dbReference type="ChEBI" id="CHEBI:64074"/>
        <dbReference type="ChEBI" id="CHEBI:456215"/>
        <dbReference type="ChEBI" id="CHEBI:456216"/>
        <dbReference type="EC" id="4.2.1.136"/>
    </reaction>
</comment>
<comment type="cofactor">
    <cofactor evidence="6">
        <name>Mg(2+)</name>
        <dbReference type="ChEBI" id="CHEBI:18420"/>
    </cofactor>
</comment>
<dbReference type="InterPro" id="IPR000631">
    <property type="entry name" value="CARKD"/>
</dbReference>
<keyword evidence="5 6" id="KW-0456">Lyase</keyword>
<feature type="domain" description="YjeF C-terminal" evidence="7">
    <location>
        <begin position="7"/>
        <end position="288"/>
    </location>
</feature>
<reference evidence="8" key="1">
    <citation type="submission" date="2022-05" db="EMBL/GenBank/DDBJ databases">
        <authorList>
            <person name="Jo J.-H."/>
            <person name="Im W.-T."/>
        </authorList>
    </citation>
    <scope>NUCLEOTIDE SEQUENCE</scope>
    <source>
        <strain evidence="8">RG327</strain>
    </source>
</reference>
<protein>
    <recommendedName>
        <fullName evidence="6">ADP-dependent (S)-NAD(P)H-hydrate dehydratase</fullName>
        <ecNumber evidence="6">4.2.1.136</ecNumber>
    </recommendedName>
    <alternativeName>
        <fullName evidence="6">ADP-dependent NAD(P)HX dehydratase</fullName>
    </alternativeName>
</protein>
<dbReference type="CDD" id="cd01171">
    <property type="entry name" value="YXKO-related"/>
    <property type="match status" value="1"/>
</dbReference>
<keyword evidence="1 6" id="KW-0547">Nucleotide-binding</keyword>
<evidence type="ECO:0000256" key="3">
    <source>
        <dbReference type="ARBA" id="ARBA00022857"/>
    </source>
</evidence>
<sequence>MSEIELNRAMLKDRALPAHSDGGKDDHGRLLIIAGSREVPGSALLCARAAFRSGAGKVRIATVESVAPAMALHMVEALIVPLAEDKDGGCARSCLDKVREEVERADAILAGPGMREGKVATEIATIVVQSAKPAVLDAGLLHGLPSIAEECRNSKGPLLLLPHSGELAALLDTSEDEVESDPVAAAHKAAERFGGFVLAKGAVSHIASPQGDSFVYRGGAPGLGVAGSGDALAGVAGALLARGADPLTALLWAVLLHGEAGEMLSAKIGPVGFLARELADEIPALLAR</sequence>